<dbReference type="GO" id="GO:0008270">
    <property type="term" value="F:zinc ion binding"/>
    <property type="evidence" value="ECO:0007669"/>
    <property type="project" value="UniProtKB-UniRule"/>
</dbReference>
<dbReference type="GO" id="GO:0005524">
    <property type="term" value="F:ATP binding"/>
    <property type="evidence" value="ECO:0007669"/>
    <property type="project" value="UniProtKB-UniRule"/>
</dbReference>
<evidence type="ECO:0000313" key="11">
    <source>
        <dbReference type="Proteomes" id="UP000176241"/>
    </source>
</evidence>
<dbReference type="STRING" id="1797533.A2731_01965"/>
<dbReference type="SUPFAM" id="SSF48163">
    <property type="entry name" value="An anticodon-binding domain of class I aminoacyl-tRNA synthetases"/>
    <property type="match status" value="1"/>
</dbReference>
<dbReference type="Gene3D" id="1.10.10.350">
    <property type="match status" value="1"/>
</dbReference>
<feature type="domain" description="Aminoacyl-tRNA synthetase class I anticodon-binding" evidence="9">
    <location>
        <begin position="328"/>
        <end position="470"/>
    </location>
</feature>
<feature type="short sequence motif" description="'KMSKS' region" evidence="7">
    <location>
        <begin position="244"/>
        <end position="248"/>
    </location>
</feature>
<dbReference type="Proteomes" id="UP000176241">
    <property type="component" value="Unassembled WGS sequence"/>
</dbReference>
<keyword evidence="7" id="KW-0479">Metal-binding</keyword>
<reference evidence="10 11" key="1">
    <citation type="journal article" date="2016" name="Nat. Commun.">
        <title>Thousands of microbial genomes shed light on interconnected biogeochemical processes in an aquifer system.</title>
        <authorList>
            <person name="Anantharaman K."/>
            <person name="Brown C.T."/>
            <person name="Hug L.A."/>
            <person name="Sharon I."/>
            <person name="Castelle C.J."/>
            <person name="Probst A.J."/>
            <person name="Thomas B.C."/>
            <person name="Singh A."/>
            <person name="Wilkins M.J."/>
            <person name="Karaoz U."/>
            <person name="Brodie E.L."/>
            <person name="Williams K.H."/>
            <person name="Hubbard S.S."/>
            <person name="Banfield J.F."/>
        </authorList>
    </citation>
    <scope>NUCLEOTIDE SEQUENCE [LARGE SCALE GENOMIC DNA]</scope>
</reference>
<evidence type="ECO:0000259" key="8">
    <source>
        <dbReference type="Pfam" id="PF00749"/>
    </source>
</evidence>
<dbReference type="Gene3D" id="3.40.50.620">
    <property type="entry name" value="HUPs"/>
    <property type="match status" value="1"/>
</dbReference>
<dbReference type="Pfam" id="PF19269">
    <property type="entry name" value="Anticodon_2"/>
    <property type="match status" value="1"/>
</dbReference>
<comment type="caution">
    <text evidence="10">The sequence shown here is derived from an EMBL/GenBank/DDBJ whole genome shotgun (WGS) entry which is preliminary data.</text>
</comment>
<comment type="function">
    <text evidence="7">Catalyzes the attachment of glutamate to tRNA(Glu) in a two-step reaction: glutamate is first activated by ATP to form Glu-AMP and then transferred to the acceptor end of tRNA(Glu).</text>
</comment>
<gene>
    <name evidence="7" type="primary">gltX</name>
    <name evidence="10" type="ORF">A2731_01965</name>
</gene>
<proteinExistence type="inferred from homology"/>
<keyword evidence="7" id="KW-0862">Zinc</keyword>
<evidence type="ECO:0000259" key="9">
    <source>
        <dbReference type="Pfam" id="PF19269"/>
    </source>
</evidence>
<keyword evidence="5 7" id="KW-0648">Protein biosynthesis</keyword>
<comment type="similarity">
    <text evidence="1 7">Belongs to the class-I aminoacyl-tRNA synthetase family. Glutamate--tRNA ligase type 1 subfamily.</text>
</comment>
<dbReference type="GO" id="GO:0000049">
    <property type="term" value="F:tRNA binding"/>
    <property type="evidence" value="ECO:0007669"/>
    <property type="project" value="InterPro"/>
</dbReference>
<organism evidence="10 11">
    <name type="scientific">Candidatus Buchananbacteria bacterium RIFCSPHIGHO2_01_FULL_39_8</name>
    <dbReference type="NCBI Taxonomy" id="1797533"/>
    <lineage>
        <taxon>Bacteria</taxon>
        <taxon>Candidatus Buchananiibacteriota</taxon>
    </lineage>
</organism>
<keyword evidence="4 7" id="KW-0067">ATP-binding</keyword>
<dbReference type="EC" id="6.1.1.17" evidence="7"/>
<dbReference type="NCBIfam" id="TIGR00464">
    <property type="entry name" value="gltX_bact"/>
    <property type="match status" value="1"/>
</dbReference>
<keyword evidence="3 7" id="KW-0547">Nucleotide-binding</keyword>
<keyword evidence="6 7" id="KW-0030">Aminoacyl-tRNA synthetase</keyword>
<dbReference type="CDD" id="cd00808">
    <property type="entry name" value="GluRS_core"/>
    <property type="match status" value="1"/>
</dbReference>
<accession>A0A1G1Y207</accession>
<dbReference type="InterPro" id="IPR020751">
    <property type="entry name" value="aa-tRNA-synth_I_codon-bd_sub2"/>
</dbReference>
<evidence type="ECO:0000256" key="1">
    <source>
        <dbReference type="ARBA" id="ARBA00007894"/>
    </source>
</evidence>
<evidence type="ECO:0000256" key="3">
    <source>
        <dbReference type="ARBA" id="ARBA00022741"/>
    </source>
</evidence>
<dbReference type="InterPro" id="IPR049940">
    <property type="entry name" value="GluQ/Sye"/>
</dbReference>
<dbReference type="InterPro" id="IPR004527">
    <property type="entry name" value="Glu-tRNA-ligase_bac/mito"/>
</dbReference>
<feature type="binding site" evidence="7">
    <location>
        <position position="101"/>
    </location>
    <ligand>
        <name>Zn(2+)</name>
        <dbReference type="ChEBI" id="CHEBI:29105"/>
    </ligand>
</feature>
<dbReference type="EMBL" id="MHIC01000008">
    <property type="protein sequence ID" value="OGY45866.1"/>
    <property type="molecule type" value="Genomic_DNA"/>
</dbReference>
<dbReference type="PANTHER" id="PTHR43311">
    <property type="entry name" value="GLUTAMATE--TRNA LIGASE"/>
    <property type="match status" value="1"/>
</dbReference>
<evidence type="ECO:0000256" key="7">
    <source>
        <dbReference type="HAMAP-Rule" id="MF_00022"/>
    </source>
</evidence>
<feature type="binding site" evidence="7">
    <location>
        <position position="103"/>
    </location>
    <ligand>
        <name>Zn(2+)</name>
        <dbReference type="ChEBI" id="CHEBI:29105"/>
    </ligand>
</feature>
<dbReference type="PRINTS" id="PR00987">
    <property type="entry name" value="TRNASYNTHGLU"/>
</dbReference>
<dbReference type="InterPro" id="IPR014729">
    <property type="entry name" value="Rossmann-like_a/b/a_fold"/>
</dbReference>
<evidence type="ECO:0000256" key="6">
    <source>
        <dbReference type="ARBA" id="ARBA00023146"/>
    </source>
</evidence>
<dbReference type="PROSITE" id="PS00178">
    <property type="entry name" value="AA_TRNA_LIGASE_I"/>
    <property type="match status" value="1"/>
</dbReference>
<comment type="subcellular location">
    <subcellularLocation>
        <location evidence="7">Cytoplasm</location>
    </subcellularLocation>
</comment>
<feature type="binding site" evidence="7">
    <location>
        <position position="130"/>
    </location>
    <ligand>
        <name>Zn(2+)</name>
        <dbReference type="ChEBI" id="CHEBI:29105"/>
    </ligand>
</feature>
<evidence type="ECO:0000256" key="5">
    <source>
        <dbReference type="ARBA" id="ARBA00022917"/>
    </source>
</evidence>
<comment type="subunit">
    <text evidence="7">Monomer.</text>
</comment>
<name>A0A1G1Y207_9BACT</name>
<evidence type="ECO:0000256" key="2">
    <source>
        <dbReference type="ARBA" id="ARBA00022598"/>
    </source>
</evidence>
<sequence length="477" mass="55610">MPKSIKTRFAPSPTGWLHVGGLRTALYAYLFAKHNKGEFLLRIEDTDQERKVKGAVENLQEMLKIFRLNWDNEKPMIQSERISVYQKYAEDLIKKDKAYYCFCSKERLDNLRKAQQQKGLPPMYDGHCRDISLQEISDKKLKEAYVIRFKMPRTGQTEFSDIIRGKVKFDNRLLDDPIILKSDGFPTYHLANVVDDHEMKISHVIRGEEWLPSAPKHLLIYQAFNWPSPEFAHLPLLLNKDKSKLSKRQGDVAVEDYLKKGYLPEALLNFVLLLGWNPKTEQEIFTIEEMIKIFDLAKVNKAGAIFDTQKLDWLNGYYIRQKSQEEFGRLVYPFFQKAGINESQERITAVSATEQQRIKRLDEIIPATQFFFVPPQYEPELLIWKKITRKEVENNLHELLNFLENLPDKKFNQKDLENEITEFINQKKLGVGEMLWPMRVALSGRQASPGPFEIAEVLGKAETIKRIKKASDLLQKA</sequence>
<dbReference type="InterPro" id="IPR001412">
    <property type="entry name" value="aa-tRNA-synth_I_CS"/>
</dbReference>
<evidence type="ECO:0000256" key="4">
    <source>
        <dbReference type="ARBA" id="ARBA00022840"/>
    </source>
</evidence>
<keyword evidence="2 7" id="KW-0436">Ligase</keyword>
<evidence type="ECO:0000313" key="10">
    <source>
        <dbReference type="EMBL" id="OGY45866.1"/>
    </source>
</evidence>
<dbReference type="GO" id="GO:0006424">
    <property type="term" value="P:glutamyl-tRNA aminoacylation"/>
    <property type="evidence" value="ECO:0007669"/>
    <property type="project" value="UniProtKB-UniRule"/>
</dbReference>
<dbReference type="InterPro" id="IPR008925">
    <property type="entry name" value="aa_tRNA-synth_I_cd-bd_sf"/>
</dbReference>
<feature type="binding site" evidence="7">
    <location>
        <position position="247"/>
    </location>
    <ligand>
        <name>ATP</name>
        <dbReference type="ChEBI" id="CHEBI:30616"/>
    </ligand>
</feature>
<dbReference type="InterPro" id="IPR020058">
    <property type="entry name" value="Glu/Gln-tRNA-synth_Ib_cat-dom"/>
</dbReference>
<comment type="catalytic activity">
    <reaction evidence="7">
        <text>tRNA(Glu) + L-glutamate + ATP = L-glutamyl-tRNA(Glu) + AMP + diphosphate</text>
        <dbReference type="Rhea" id="RHEA:23540"/>
        <dbReference type="Rhea" id="RHEA-COMP:9663"/>
        <dbReference type="Rhea" id="RHEA-COMP:9680"/>
        <dbReference type="ChEBI" id="CHEBI:29985"/>
        <dbReference type="ChEBI" id="CHEBI:30616"/>
        <dbReference type="ChEBI" id="CHEBI:33019"/>
        <dbReference type="ChEBI" id="CHEBI:78442"/>
        <dbReference type="ChEBI" id="CHEBI:78520"/>
        <dbReference type="ChEBI" id="CHEBI:456215"/>
        <dbReference type="EC" id="6.1.1.17"/>
    </reaction>
</comment>
<dbReference type="AlphaFoldDB" id="A0A1G1Y207"/>
<keyword evidence="7" id="KW-0963">Cytoplasm</keyword>
<protein>
    <recommendedName>
        <fullName evidence="7">Glutamate--tRNA ligase</fullName>
        <ecNumber evidence="7">6.1.1.17</ecNumber>
    </recommendedName>
    <alternativeName>
        <fullName evidence="7">Glutamyl-tRNA synthetase</fullName>
        <shortName evidence="7">GluRS</shortName>
    </alternativeName>
</protein>
<dbReference type="Pfam" id="PF00749">
    <property type="entry name" value="tRNA-synt_1c"/>
    <property type="match status" value="1"/>
</dbReference>
<feature type="domain" description="Glutamyl/glutaminyl-tRNA synthetase class Ib catalytic" evidence="8">
    <location>
        <begin position="5"/>
        <end position="313"/>
    </location>
</feature>
<feature type="short sequence motif" description="'HIGH' region" evidence="7">
    <location>
        <begin position="11"/>
        <end position="21"/>
    </location>
</feature>
<dbReference type="SUPFAM" id="SSF52374">
    <property type="entry name" value="Nucleotidylyl transferase"/>
    <property type="match status" value="1"/>
</dbReference>
<dbReference type="InterPro" id="IPR000924">
    <property type="entry name" value="Glu/Gln-tRNA-synth"/>
</dbReference>
<dbReference type="InterPro" id="IPR033910">
    <property type="entry name" value="GluRS_core"/>
</dbReference>
<dbReference type="InterPro" id="IPR045462">
    <property type="entry name" value="aa-tRNA-synth_I_cd-bd"/>
</dbReference>
<dbReference type="PANTHER" id="PTHR43311:SF2">
    <property type="entry name" value="GLUTAMATE--TRNA LIGASE, MITOCHONDRIAL-RELATED"/>
    <property type="match status" value="1"/>
</dbReference>
<dbReference type="GO" id="GO:0005737">
    <property type="term" value="C:cytoplasm"/>
    <property type="evidence" value="ECO:0007669"/>
    <property type="project" value="UniProtKB-SubCell"/>
</dbReference>
<dbReference type="HAMAP" id="MF_00022">
    <property type="entry name" value="Glu_tRNA_synth_type1"/>
    <property type="match status" value="1"/>
</dbReference>
<dbReference type="FunFam" id="3.40.50.620:FF:000045">
    <property type="entry name" value="Glutamate--tRNA ligase, mitochondrial"/>
    <property type="match status" value="1"/>
</dbReference>
<comment type="cofactor">
    <cofactor evidence="7">
        <name>Zn(2+)</name>
        <dbReference type="ChEBI" id="CHEBI:29105"/>
    </cofactor>
    <text evidence="7">Binds 1 zinc ion per subunit.</text>
</comment>
<feature type="binding site" evidence="7">
    <location>
        <position position="128"/>
    </location>
    <ligand>
        <name>Zn(2+)</name>
        <dbReference type="ChEBI" id="CHEBI:29105"/>
    </ligand>
</feature>
<dbReference type="GO" id="GO:0004818">
    <property type="term" value="F:glutamate-tRNA ligase activity"/>
    <property type="evidence" value="ECO:0007669"/>
    <property type="project" value="UniProtKB-UniRule"/>
</dbReference>